<reference evidence="3 4" key="1">
    <citation type="submission" date="2024-02" db="EMBL/GenBank/DDBJ databases">
        <authorList>
            <person name="Chen Y."/>
            <person name="Shah S."/>
            <person name="Dougan E. K."/>
            <person name="Thang M."/>
            <person name="Chan C."/>
        </authorList>
    </citation>
    <scope>NUCLEOTIDE SEQUENCE [LARGE SCALE GENOMIC DNA]</scope>
</reference>
<feature type="transmembrane region" description="Helical" evidence="1">
    <location>
        <begin position="179"/>
        <end position="197"/>
    </location>
</feature>
<feature type="transmembrane region" description="Helical" evidence="1">
    <location>
        <begin position="113"/>
        <end position="130"/>
    </location>
</feature>
<accession>A0ABP0HF41</accession>
<evidence type="ECO:0000259" key="2">
    <source>
        <dbReference type="Pfam" id="PF01569"/>
    </source>
</evidence>
<keyword evidence="4" id="KW-1185">Reference proteome</keyword>
<dbReference type="Pfam" id="PF01569">
    <property type="entry name" value="PAP2"/>
    <property type="match status" value="1"/>
</dbReference>
<organism evidence="3 4">
    <name type="scientific">Durusdinium trenchii</name>
    <dbReference type="NCBI Taxonomy" id="1381693"/>
    <lineage>
        <taxon>Eukaryota</taxon>
        <taxon>Sar</taxon>
        <taxon>Alveolata</taxon>
        <taxon>Dinophyceae</taxon>
        <taxon>Suessiales</taxon>
        <taxon>Symbiodiniaceae</taxon>
        <taxon>Durusdinium</taxon>
    </lineage>
</organism>
<comment type="caution">
    <text evidence="3">The sequence shown here is derived from an EMBL/GenBank/DDBJ whole genome shotgun (WGS) entry which is preliminary data.</text>
</comment>
<name>A0ABP0HF41_9DINO</name>
<feature type="transmembrane region" description="Helical" evidence="1">
    <location>
        <begin position="139"/>
        <end position="159"/>
    </location>
</feature>
<dbReference type="Gene3D" id="1.20.144.10">
    <property type="entry name" value="Phosphatidic acid phosphatase type 2/haloperoxidase"/>
    <property type="match status" value="1"/>
</dbReference>
<dbReference type="InterPro" id="IPR000326">
    <property type="entry name" value="PAP2/HPO"/>
</dbReference>
<feature type="domain" description="Phosphatidic acid phosphatase type 2/haloperoxidase" evidence="2">
    <location>
        <begin position="105"/>
        <end position="197"/>
    </location>
</feature>
<dbReference type="SUPFAM" id="SSF48317">
    <property type="entry name" value="Acid phosphatase/Vanadium-dependent haloperoxidase"/>
    <property type="match status" value="1"/>
</dbReference>
<keyword evidence="1" id="KW-0472">Membrane</keyword>
<dbReference type="Proteomes" id="UP001642484">
    <property type="component" value="Unassembled WGS sequence"/>
</dbReference>
<gene>
    <name evidence="3" type="ORF">CCMP2556_LOCUS1423</name>
</gene>
<proteinExistence type="predicted"/>
<keyword evidence="1" id="KW-1133">Transmembrane helix</keyword>
<evidence type="ECO:0000256" key="1">
    <source>
        <dbReference type="SAM" id="Phobius"/>
    </source>
</evidence>
<keyword evidence="1" id="KW-0812">Transmembrane</keyword>
<dbReference type="EMBL" id="CAXAMN010000470">
    <property type="protein sequence ID" value="CAK8988841.1"/>
    <property type="molecule type" value="Genomic_DNA"/>
</dbReference>
<evidence type="ECO:0000313" key="4">
    <source>
        <dbReference type="Proteomes" id="UP001642484"/>
    </source>
</evidence>
<dbReference type="InterPro" id="IPR036938">
    <property type="entry name" value="PAP2/HPO_sf"/>
</dbReference>
<feature type="transmembrane region" description="Helical" evidence="1">
    <location>
        <begin position="73"/>
        <end position="93"/>
    </location>
</feature>
<evidence type="ECO:0000313" key="3">
    <source>
        <dbReference type="EMBL" id="CAK8988841.1"/>
    </source>
</evidence>
<sequence length="248" mass="27324">MSVNVPACLPDWAQEGKSCPYGSKSGLLLGNWTWPDQGVTWIHYIGAFYSFMPMLVIFGILIYGLWTRGVRELFAFIFQGLTVVVMTAMKLIIKQRRPVGSCSVTCGMPSGHTVATIGTFVWIALEVWAAKCMEPKQKALVLGVAGPMPTASPCGVPGLPLIPVGWSRVLFHDHSWDQVLVGAVVGTLLAVIWYGFLTSRLAWWLIKLLKAWVPFVEVNYPIDGMTEEAPWAPQAPPADYGTRELKSQ</sequence>
<protein>
    <recommendedName>
        <fullName evidence="2">Phosphatidic acid phosphatase type 2/haloperoxidase domain-containing protein</fullName>
    </recommendedName>
</protein>
<feature type="transmembrane region" description="Helical" evidence="1">
    <location>
        <begin position="41"/>
        <end position="66"/>
    </location>
</feature>